<dbReference type="PANTHER" id="PTHR11102">
    <property type="entry name" value="SEL-1-LIKE PROTEIN"/>
    <property type="match status" value="1"/>
</dbReference>
<dbReference type="SMART" id="SM00671">
    <property type="entry name" value="SEL1"/>
    <property type="match status" value="5"/>
</dbReference>
<dbReference type="InterPro" id="IPR011990">
    <property type="entry name" value="TPR-like_helical_dom_sf"/>
</dbReference>
<dbReference type="Pfam" id="PF08238">
    <property type="entry name" value="Sel1"/>
    <property type="match status" value="5"/>
</dbReference>
<reference evidence="1" key="1">
    <citation type="journal article" date="2021" name="Proc. Natl. Acad. Sci. U.S.A.">
        <title>Global biogeography of chemosynthetic symbionts reveals both localized and globally distributed symbiont groups. .</title>
        <authorList>
            <person name="Osvatic J.T."/>
            <person name="Wilkins L.G.E."/>
            <person name="Leibrecht L."/>
            <person name="Leray M."/>
            <person name="Zauner S."/>
            <person name="Polzin J."/>
            <person name="Camacho Y."/>
            <person name="Gros O."/>
            <person name="van Gils J.A."/>
            <person name="Eisen J.A."/>
            <person name="Petersen J.M."/>
            <person name="Yuen B."/>
        </authorList>
    </citation>
    <scope>NUCLEOTIDE SEQUENCE</scope>
    <source>
        <strain evidence="1">MAGclacostrist064TRANS</strain>
    </source>
</reference>
<evidence type="ECO:0000313" key="1">
    <source>
        <dbReference type="EMBL" id="MCG7949053.1"/>
    </source>
</evidence>
<dbReference type="Proteomes" id="UP000886667">
    <property type="component" value="Unassembled WGS sequence"/>
</dbReference>
<evidence type="ECO:0000313" key="2">
    <source>
        <dbReference type="Proteomes" id="UP000886667"/>
    </source>
</evidence>
<dbReference type="SUPFAM" id="SSF81901">
    <property type="entry name" value="HCP-like"/>
    <property type="match status" value="1"/>
</dbReference>
<name>A0A9E4T7T8_9GAMM</name>
<dbReference type="EMBL" id="JAEPCM010000843">
    <property type="protein sequence ID" value="MCG7949053.1"/>
    <property type="molecule type" value="Genomic_DNA"/>
</dbReference>
<accession>A0A9E4T7T8</accession>
<dbReference type="Gene3D" id="1.25.40.10">
    <property type="entry name" value="Tetratricopeptide repeat domain"/>
    <property type="match status" value="1"/>
</dbReference>
<dbReference type="InterPro" id="IPR006597">
    <property type="entry name" value="Sel1-like"/>
</dbReference>
<comment type="caution">
    <text evidence="1">The sequence shown here is derived from an EMBL/GenBank/DDBJ whole genome shotgun (WGS) entry which is preliminary data.</text>
</comment>
<sequence>MLKAKKTIKWISLTLGGMALAILAIGVTANIVSPPSGYSSQTTSLVRGIKIVSEVHQDRMPIVTLTGATITDAPLQEVQSMAESGNREAQMILGALYWQGIGVSINGINFVPTDLSRSLHWYQKAAQQGAPEAHYYIGRAFEMGEGVSEDKQAARSWYEKGARLNHAPSISKIGYFINKGIGGLKANPVESATWFRRAAEMGDAIAQANYGVMLYHGIGVHQNLEQAVVWIRRSAEQGEAHGQFLLGNAYEHGEGVEKSMEQAISWYTEAENSGSAQAEKRLAELNDQTLASAN</sequence>
<dbReference type="AlphaFoldDB" id="A0A9E4T7T8"/>
<organism evidence="1 2">
    <name type="scientific">Candidatus Thiodiazotropha taylori</name>
    <dbReference type="NCBI Taxonomy" id="2792791"/>
    <lineage>
        <taxon>Bacteria</taxon>
        <taxon>Pseudomonadati</taxon>
        <taxon>Pseudomonadota</taxon>
        <taxon>Gammaproteobacteria</taxon>
        <taxon>Chromatiales</taxon>
        <taxon>Sedimenticolaceae</taxon>
        <taxon>Candidatus Thiodiazotropha</taxon>
    </lineage>
</organism>
<gene>
    <name evidence="1" type="ORF">JAZ07_22175</name>
</gene>
<proteinExistence type="predicted"/>
<dbReference type="PANTHER" id="PTHR11102:SF160">
    <property type="entry name" value="ERAD-ASSOCIATED E3 UBIQUITIN-PROTEIN LIGASE COMPONENT HRD3"/>
    <property type="match status" value="1"/>
</dbReference>
<protein>
    <submittedName>
        <fullName evidence="1">Sel1 repeat family protein</fullName>
    </submittedName>
</protein>
<dbReference type="InterPro" id="IPR050767">
    <property type="entry name" value="Sel1_AlgK"/>
</dbReference>